<dbReference type="SUPFAM" id="SSF46689">
    <property type="entry name" value="Homeodomain-like"/>
    <property type="match status" value="1"/>
</dbReference>
<dbReference type="PANTHER" id="PTHR43479:SF11">
    <property type="entry name" value="ACREF_ENVCD OPERON REPRESSOR-RELATED"/>
    <property type="match status" value="1"/>
</dbReference>
<organism evidence="4 5">
    <name type="scientific">Enterococcus lemanii</name>
    <dbReference type="NCBI Taxonomy" id="1159752"/>
    <lineage>
        <taxon>Bacteria</taxon>
        <taxon>Bacillati</taxon>
        <taxon>Bacillota</taxon>
        <taxon>Bacilli</taxon>
        <taxon>Lactobacillales</taxon>
        <taxon>Enterococcaceae</taxon>
        <taxon>Enterococcus</taxon>
    </lineage>
</organism>
<accession>A0ABV9MWX9</accession>
<dbReference type="Proteomes" id="UP001595969">
    <property type="component" value="Unassembled WGS sequence"/>
</dbReference>
<protein>
    <submittedName>
        <fullName evidence="4">TetR/AcrR family transcriptional regulator</fullName>
    </submittedName>
</protein>
<dbReference type="PRINTS" id="PR00455">
    <property type="entry name" value="HTHTETR"/>
</dbReference>
<sequence length="184" mass="20902">MTRRLSKEKRRLQILTAAKKVFIEKGFAGTTTAEIAKAADISEVTLFRNFQNKQEIFMECIKPVIYTTMEETIEGSTNLVPIQKLEQILYERIQLIAKHADIIGLILREAPILQEWGEENIIEKIQAMLRGIMDEIGVSSAKQPIVMRTLLGTIISYTIMPAENDREIQAHVKSIANFIQQSIS</sequence>
<evidence type="ECO:0000256" key="1">
    <source>
        <dbReference type="ARBA" id="ARBA00023125"/>
    </source>
</evidence>
<evidence type="ECO:0000256" key="2">
    <source>
        <dbReference type="PROSITE-ProRule" id="PRU00335"/>
    </source>
</evidence>
<feature type="domain" description="HTH tetR-type" evidence="3">
    <location>
        <begin position="8"/>
        <end position="68"/>
    </location>
</feature>
<dbReference type="Gene3D" id="1.10.357.10">
    <property type="entry name" value="Tetracycline Repressor, domain 2"/>
    <property type="match status" value="1"/>
</dbReference>
<keyword evidence="5" id="KW-1185">Reference proteome</keyword>
<feature type="DNA-binding region" description="H-T-H motif" evidence="2">
    <location>
        <begin position="31"/>
        <end position="50"/>
    </location>
</feature>
<proteinExistence type="predicted"/>
<name>A0ABV9MWX9_9ENTE</name>
<dbReference type="PROSITE" id="PS50977">
    <property type="entry name" value="HTH_TETR_2"/>
    <property type="match status" value="1"/>
</dbReference>
<keyword evidence="1 2" id="KW-0238">DNA-binding</keyword>
<evidence type="ECO:0000313" key="5">
    <source>
        <dbReference type="Proteomes" id="UP001595969"/>
    </source>
</evidence>
<dbReference type="PANTHER" id="PTHR43479">
    <property type="entry name" value="ACREF/ENVCD OPERON REPRESSOR-RELATED"/>
    <property type="match status" value="1"/>
</dbReference>
<dbReference type="EMBL" id="JBHSGS010000064">
    <property type="protein sequence ID" value="MFC4720516.1"/>
    <property type="molecule type" value="Genomic_DNA"/>
</dbReference>
<evidence type="ECO:0000259" key="3">
    <source>
        <dbReference type="PROSITE" id="PS50977"/>
    </source>
</evidence>
<evidence type="ECO:0000313" key="4">
    <source>
        <dbReference type="EMBL" id="MFC4720516.1"/>
    </source>
</evidence>
<gene>
    <name evidence="4" type="ORF">ACFO5I_12360</name>
</gene>
<reference evidence="5" key="1">
    <citation type="journal article" date="2019" name="Int. J. Syst. Evol. Microbiol.">
        <title>The Global Catalogue of Microorganisms (GCM) 10K type strain sequencing project: providing services to taxonomists for standard genome sequencing and annotation.</title>
        <authorList>
            <consortium name="The Broad Institute Genomics Platform"/>
            <consortium name="The Broad Institute Genome Sequencing Center for Infectious Disease"/>
            <person name="Wu L."/>
            <person name="Ma J."/>
        </authorList>
    </citation>
    <scope>NUCLEOTIDE SEQUENCE [LARGE SCALE GENOMIC DNA]</scope>
    <source>
        <strain evidence="5">CGMCC 1.19032</strain>
    </source>
</reference>
<dbReference type="InterPro" id="IPR009057">
    <property type="entry name" value="Homeodomain-like_sf"/>
</dbReference>
<dbReference type="Pfam" id="PF00440">
    <property type="entry name" value="TetR_N"/>
    <property type="match status" value="1"/>
</dbReference>
<dbReference type="InterPro" id="IPR050624">
    <property type="entry name" value="HTH-type_Tx_Regulator"/>
</dbReference>
<dbReference type="RefSeq" id="WP_204654693.1">
    <property type="nucleotide sequence ID" value="NZ_JAFBFD010000035.1"/>
</dbReference>
<comment type="caution">
    <text evidence="4">The sequence shown here is derived from an EMBL/GenBank/DDBJ whole genome shotgun (WGS) entry which is preliminary data.</text>
</comment>
<dbReference type="InterPro" id="IPR001647">
    <property type="entry name" value="HTH_TetR"/>
</dbReference>